<dbReference type="InterPro" id="IPR000571">
    <property type="entry name" value="Znf_CCCH"/>
</dbReference>
<keyword evidence="1" id="KW-0862">Zinc</keyword>
<keyword evidence="1" id="KW-0479">Metal-binding</keyword>
<dbReference type="PROSITE" id="PS50103">
    <property type="entry name" value="ZF_C3H1"/>
    <property type="match status" value="1"/>
</dbReference>
<keyword evidence="3" id="KW-0472">Membrane</keyword>
<feature type="coiled-coil region" evidence="2">
    <location>
        <begin position="279"/>
        <end position="313"/>
    </location>
</feature>
<keyword evidence="2" id="KW-0175">Coiled coil</keyword>
<reference evidence="5" key="2">
    <citation type="submission" date="2014-06" db="EMBL/GenBank/DDBJ databases">
        <authorList>
            <person name="Aslett M."/>
            <person name="De Silva Nishadi"/>
        </authorList>
    </citation>
    <scope>NUCLEOTIDE SEQUENCE</scope>
    <source>
        <strain evidence="5">Bond</strain>
    </source>
</reference>
<feature type="domain" description="C3H1-type" evidence="4">
    <location>
        <begin position="1450"/>
        <end position="1478"/>
    </location>
</feature>
<evidence type="ECO:0000256" key="2">
    <source>
        <dbReference type="SAM" id="Coils"/>
    </source>
</evidence>
<dbReference type="KEGG" id="bbig:BBBOND_0001990"/>
<proteinExistence type="predicted"/>
<keyword evidence="3" id="KW-0812">Transmembrane</keyword>
<sequence length="1620" mass="181951">MAFFLGVLVTVKNENVVITYDKYINDDNKKLKSVLKLVDSKIGSGRDGLAVSVAVVKGWLEGYEREVENKIRDVNDNITQINIAFESYKNLIKHRGSESLKIVDDALTNFITDATNAMCKLTVSEAVISELDTNLKMKLSHSIDTIGQAIDSFKKSAENRDLECLTATAQEEIDKVSRELNDFVKFRVSKMWSEIYNIFNKQIREPIIGVKGNLMEVDTDLSAWIAAAAKVVDTLKRKAEEVHRRLEAHVKKITEYAKEMENGATKEVGDILASAATLLNETRKQSIELDKRREEAERHLKALQASSETALHKAEANVGNVKHLQSCKTILEQNVRSLRRACDDMNEYYLNGVRQGFEPTVASMDHHLTQLLEALGVDTKQGFEGLMVKLHNDVKGLMNLLDIARSEAEEALQKISPKPKAPKPLKSPAEFLQENLEKLLGIKPKGESIAKAINDELVTIKRRVAAMVDDFTGMFRPLDEAANSVEASFAGVKRLSEDLANDHTGIAQDVPNLRHQITAQQLRFKHVVNAIQIAGLTVKLDGLGNALGNAKQSTIQYIQDTSRRFGALTGELNSLRRKLQESKGNDIIFTLSDLLNSGINGAENTWPDQTAKGLKYIQKRLNEIIGTDNELSNDNPPTTVFGIIAAANNFYALIGKEVQNTISEIYHNVQQKVASAATNIHKKATSLYAKRKNIELDDLKTIVDTQKRALDTLIRHDRNNGLKGLLTKLNSDVENLESVKISEISETSSPETCLLNFQTLVQKFKKFVSIILFYIGDQVSTPSYCGHATNVDGIRKKFDNLLTHLHTHNSTRKYIFDNSFTKKHESLSSSLTSLSPSAFANPRHPELLDAVRQGLQGFVQEMGRVYVNKYEGGDTIKRWTHRETGDVELTVDGRNGAKIFLSILEILFHDLSKLLQGCVPRGDSHGRNIRLNDISNDGNQTKNPLGKWLHERGYTVSDDEHTQNGELDRRKNGAAIGALIATIISKANDGHLKTCKPGGKAKDFNVLYILRCLTSHLGAYYSVCHYRIHLKPKAPRNINDMLHWVCGLWHHPMLTPLRYYVMELFPKPKGKEKMTHKEIGSDHLILEVHTNAKITARALDAKLQTVCGNAHDILVAILGNGNAEGRYACEFRINPDGLSYPADPAQCLDMLLDILRRLFLQFRYLSNRCSVAAEHYGWRECHYGREISTTKSHCVNRLTDEVTCQPNTQPTCQAACQVNTKPNCQPTSPLMSLLNDCLPGHLPHILESVGCKAQCRTCSPSTSGKTCLTPFGFRAFTGSTKTGAYLCNVLKPFLNNDYVKYLCGLQPKPPKTLPEHFGFALSLVKGWSNISKFSEDKRNKYSFQSSFESRVRDVSLKLYPDSYELTKTLMKAYGSTEVLHEYCKHPHLVNFTSSDICRYDVADVACAPYLQSLCADSYEYMAINNCSLYLSWAIYLSWDFWQLLNNLYNDFCNIFCADWGCRGCLRGDTCKKGSHGLTDEKSGNPRCQCSSIVDCKGVSPTLYRYGFSFCDAVKLNDDKYKKKCADFCTQLNKLLNSKYFTDLFDTCDKFIFTIRAPFIWLNVALWLLSLLYLLQIMVIRLDLLHIKSHLHSPSSHRIAAQSLLAAARVNKLNRVFYLQP</sequence>
<evidence type="ECO:0000259" key="4">
    <source>
        <dbReference type="PROSITE" id="PS50103"/>
    </source>
</evidence>
<evidence type="ECO:0000313" key="5">
    <source>
        <dbReference type="EMBL" id="CDR71547.1"/>
    </source>
</evidence>
<keyword evidence="1" id="KW-0863">Zinc-finger</keyword>
<feature type="zinc finger region" description="C3H1-type" evidence="1">
    <location>
        <begin position="1450"/>
        <end position="1478"/>
    </location>
</feature>
<dbReference type="GeneID" id="24561771"/>
<evidence type="ECO:0000256" key="3">
    <source>
        <dbReference type="SAM" id="Phobius"/>
    </source>
</evidence>
<dbReference type="OrthoDB" id="5792673at2759"/>
<protein>
    <recommendedName>
        <fullName evidence="4">C3H1-type domain-containing protein</fullName>
    </recommendedName>
</protein>
<organism evidence="5">
    <name type="scientific">Babesia bigemina</name>
    <dbReference type="NCBI Taxonomy" id="5866"/>
    <lineage>
        <taxon>Eukaryota</taxon>
        <taxon>Sar</taxon>
        <taxon>Alveolata</taxon>
        <taxon>Apicomplexa</taxon>
        <taxon>Aconoidasida</taxon>
        <taxon>Piroplasmida</taxon>
        <taxon>Babesiidae</taxon>
        <taxon>Babesia</taxon>
    </lineage>
</organism>
<keyword evidence="3" id="KW-1133">Transmembrane helix</keyword>
<dbReference type="GO" id="GO:0008270">
    <property type="term" value="F:zinc ion binding"/>
    <property type="evidence" value="ECO:0007669"/>
    <property type="project" value="UniProtKB-KW"/>
</dbReference>
<reference evidence="5" key="1">
    <citation type="journal article" date="2014" name="Nucleic Acids Res.">
        <title>The evolutionary dynamics of variant antigen genes in Babesia reveal a history of genomic innovation underlying host-parasite interaction.</title>
        <authorList>
            <person name="Jackson A.P."/>
            <person name="Otto T.D."/>
            <person name="Darby A."/>
            <person name="Ramaprasad A."/>
            <person name="Xia D."/>
            <person name="Echaide I.E."/>
            <person name="Farber M."/>
            <person name="Gahlot S."/>
            <person name="Gamble J."/>
            <person name="Gupta D."/>
            <person name="Gupta Y."/>
            <person name="Jackson L."/>
            <person name="Malandrin L."/>
            <person name="Malas T.B."/>
            <person name="Moussa E."/>
            <person name="Nair M."/>
            <person name="Reid AJ."/>
            <person name="Sanders M."/>
            <person name="Sharma J."/>
            <person name="Tracey A."/>
            <person name="Quail M.A."/>
            <person name="Weir W."/>
            <person name="Wastling J.M."/>
            <person name="Hall N."/>
            <person name="Willadsen P."/>
            <person name="Lingelbach K."/>
            <person name="Shiels B."/>
            <person name="Tait A."/>
            <person name="Berriman M."/>
            <person name="Allred D.R."/>
            <person name="Pain A."/>
        </authorList>
    </citation>
    <scope>NUCLEOTIDE SEQUENCE</scope>
    <source>
        <strain evidence="5">Bond</strain>
    </source>
</reference>
<feature type="transmembrane region" description="Helical" evidence="3">
    <location>
        <begin position="1558"/>
        <end position="1579"/>
    </location>
</feature>
<dbReference type="EMBL" id="LK055001">
    <property type="protein sequence ID" value="CDR71547.1"/>
    <property type="molecule type" value="Genomic_DNA"/>
</dbReference>
<evidence type="ECO:0000256" key="1">
    <source>
        <dbReference type="PROSITE-ProRule" id="PRU00723"/>
    </source>
</evidence>
<dbReference type="VEuPathDB" id="PiroplasmaDB:BBBOND_0001990"/>
<accession>A0A061BPY2</accession>
<gene>
    <name evidence="5" type="ORF">BBBOND_0001990</name>
</gene>
<name>A0A061BPY2_BABBI</name>
<dbReference type="RefSeq" id="XP_012770493.1">
    <property type="nucleotide sequence ID" value="XM_012915039.1"/>
</dbReference>